<name>A0A4V2RD00_9BACI</name>
<accession>A0A4V2RD00</accession>
<dbReference type="AlphaFoldDB" id="A0A4V2RD00"/>
<proteinExistence type="predicted"/>
<dbReference type="PANTHER" id="PTHR46211:SF1">
    <property type="entry name" value="GLYCEROPHOSPHODIESTER PHOSPHODIESTERASE, CYTOPLASMIC"/>
    <property type="match status" value="1"/>
</dbReference>
<gene>
    <name evidence="2" type="ORF">EV146_10985</name>
</gene>
<dbReference type="EMBL" id="SLVV01000009">
    <property type="protein sequence ID" value="TCN22930.1"/>
    <property type="molecule type" value="Genomic_DNA"/>
</dbReference>
<dbReference type="GO" id="GO:0008081">
    <property type="term" value="F:phosphoric diester hydrolase activity"/>
    <property type="evidence" value="ECO:0007669"/>
    <property type="project" value="InterPro"/>
</dbReference>
<evidence type="ECO:0000313" key="2">
    <source>
        <dbReference type="EMBL" id="TCN22930.1"/>
    </source>
</evidence>
<dbReference type="CDD" id="cd08563">
    <property type="entry name" value="GDPD_TtGDE_like"/>
    <property type="match status" value="1"/>
</dbReference>
<dbReference type="InterPro" id="IPR030395">
    <property type="entry name" value="GP_PDE_dom"/>
</dbReference>
<dbReference type="Gene3D" id="3.20.20.190">
    <property type="entry name" value="Phosphatidylinositol (PI) phosphodiesterase"/>
    <property type="match status" value="1"/>
</dbReference>
<reference evidence="2 3" key="1">
    <citation type="journal article" date="2015" name="Stand. Genomic Sci.">
        <title>Genomic Encyclopedia of Bacterial and Archaeal Type Strains, Phase III: the genomes of soil and plant-associated and newly described type strains.</title>
        <authorList>
            <person name="Whitman W.B."/>
            <person name="Woyke T."/>
            <person name="Klenk H.P."/>
            <person name="Zhou Y."/>
            <person name="Lilburn T.G."/>
            <person name="Beck B.J."/>
            <person name="De Vos P."/>
            <person name="Vandamme P."/>
            <person name="Eisen J.A."/>
            <person name="Garrity G."/>
            <person name="Hugenholtz P."/>
            <person name="Kyrpides N.C."/>
        </authorList>
    </citation>
    <scope>NUCLEOTIDE SEQUENCE [LARGE SCALE GENOMIC DNA]</scope>
    <source>
        <strain evidence="2 3">CV53</strain>
    </source>
</reference>
<protein>
    <submittedName>
        <fullName evidence="2">Glycerophosphoryl diester phosphodiesterase</fullName>
    </submittedName>
</protein>
<dbReference type="Proteomes" id="UP000295689">
    <property type="component" value="Unassembled WGS sequence"/>
</dbReference>
<dbReference type="SUPFAM" id="SSF51695">
    <property type="entry name" value="PLC-like phosphodiesterases"/>
    <property type="match status" value="1"/>
</dbReference>
<dbReference type="InterPro" id="IPR017946">
    <property type="entry name" value="PLC-like_Pdiesterase_TIM-brl"/>
</dbReference>
<sequence length="245" mass="28082">MVLTWIFAHRGFSLAYPENTMKAFIEAERAGADGIELDVQMSKDGQLVVIHDEKLDRTTGEKGFVKDLSASELMRLDARYKFKQTLVKKEPVPLLRDVLEWLSNTSLQCNIELKNGTFPYHGMEDKVIDLIRELKLEEKIILSSFNHYSIVHVNRHAPDIETAPILAEGIYMPWVYAKSILASGFHPHYRYAHDEIIKKSCQHHIAVRPYTVNNESEIQRLIKADCSAIITDDPAKAKRINDDIH</sequence>
<organism evidence="2 3">
    <name type="scientific">Mesobacillus foraminis</name>
    <dbReference type="NCBI Taxonomy" id="279826"/>
    <lineage>
        <taxon>Bacteria</taxon>
        <taxon>Bacillati</taxon>
        <taxon>Bacillota</taxon>
        <taxon>Bacilli</taxon>
        <taxon>Bacillales</taxon>
        <taxon>Bacillaceae</taxon>
        <taxon>Mesobacillus</taxon>
    </lineage>
</organism>
<comment type="caution">
    <text evidence="2">The sequence shown here is derived from an EMBL/GenBank/DDBJ whole genome shotgun (WGS) entry which is preliminary data.</text>
</comment>
<keyword evidence="3" id="KW-1185">Reference proteome</keyword>
<dbReference type="Pfam" id="PF03009">
    <property type="entry name" value="GDPD"/>
    <property type="match status" value="1"/>
</dbReference>
<dbReference type="PROSITE" id="PS51704">
    <property type="entry name" value="GP_PDE"/>
    <property type="match status" value="1"/>
</dbReference>
<dbReference type="GO" id="GO:0006629">
    <property type="term" value="P:lipid metabolic process"/>
    <property type="evidence" value="ECO:0007669"/>
    <property type="project" value="InterPro"/>
</dbReference>
<feature type="domain" description="GP-PDE" evidence="1">
    <location>
        <begin position="4"/>
        <end position="241"/>
    </location>
</feature>
<dbReference type="RefSeq" id="WP_309136120.1">
    <property type="nucleotide sequence ID" value="NZ_JABUHM010000008.1"/>
</dbReference>
<evidence type="ECO:0000313" key="3">
    <source>
        <dbReference type="Proteomes" id="UP000295689"/>
    </source>
</evidence>
<evidence type="ECO:0000259" key="1">
    <source>
        <dbReference type="PROSITE" id="PS51704"/>
    </source>
</evidence>
<dbReference type="PANTHER" id="PTHR46211">
    <property type="entry name" value="GLYCEROPHOSPHORYL DIESTER PHOSPHODIESTERASE"/>
    <property type="match status" value="1"/>
</dbReference>